<name>A0A1F5WB09_9BACT</name>
<comment type="caution">
    <text evidence="1">The sequence shown here is derived from an EMBL/GenBank/DDBJ whole genome shotgun (WGS) entry which is preliminary data.</text>
</comment>
<sequence>MPKLQPKIAYQTIKVKERQVPLLGENLMKFFFSASNGIGNFFLPRKIRTIWSPSPACGGARH</sequence>
<proteinExistence type="predicted"/>
<gene>
    <name evidence="1" type="ORF">A3C05_05175</name>
</gene>
<reference evidence="1 2" key="1">
    <citation type="journal article" date="2016" name="Nat. Commun.">
        <title>Thousands of microbial genomes shed light on interconnected biogeochemical processes in an aquifer system.</title>
        <authorList>
            <person name="Anantharaman K."/>
            <person name="Brown C.T."/>
            <person name="Hug L.A."/>
            <person name="Sharon I."/>
            <person name="Castelle C.J."/>
            <person name="Probst A.J."/>
            <person name="Thomas B.C."/>
            <person name="Singh A."/>
            <person name="Wilkins M.J."/>
            <person name="Karaoz U."/>
            <person name="Brodie E.L."/>
            <person name="Williams K.H."/>
            <person name="Hubbard S.S."/>
            <person name="Banfield J.F."/>
        </authorList>
    </citation>
    <scope>NUCLEOTIDE SEQUENCE [LARGE SCALE GENOMIC DNA]</scope>
</reference>
<evidence type="ECO:0000313" key="1">
    <source>
        <dbReference type="EMBL" id="OGF72823.1"/>
    </source>
</evidence>
<evidence type="ECO:0000313" key="2">
    <source>
        <dbReference type="Proteomes" id="UP000178743"/>
    </source>
</evidence>
<dbReference type="AlphaFoldDB" id="A0A1F5WB09"/>
<organism evidence="1 2">
    <name type="scientific">Candidatus Giovannonibacteria bacterium RIFCSPHIGHO2_02_FULL_45_40</name>
    <dbReference type="NCBI Taxonomy" id="1798337"/>
    <lineage>
        <taxon>Bacteria</taxon>
        <taxon>Candidatus Giovannoniibacteriota</taxon>
    </lineage>
</organism>
<accession>A0A1F5WB09</accession>
<protein>
    <submittedName>
        <fullName evidence="1">Uncharacterized protein</fullName>
    </submittedName>
</protein>
<dbReference type="EMBL" id="MFHP01000008">
    <property type="protein sequence ID" value="OGF72823.1"/>
    <property type="molecule type" value="Genomic_DNA"/>
</dbReference>
<dbReference type="Proteomes" id="UP000178743">
    <property type="component" value="Unassembled WGS sequence"/>
</dbReference>